<dbReference type="AlphaFoldDB" id="A0A150FXG3"/>
<dbReference type="EMBL" id="LSYV01000251">
    <property type="protein sequence ID" value="KXZ41885.1"/>
    <property type="molecule type" value="Genomic_DNA"/>
</dbReference>
<feature type="compositionally biased region" description="Low complexity" evidence="1">
    <location>
        <begin position="71"/>
        <end position="96"/>
    </location>
</feature>
<keyword evidence="2" id="KW-0472">Membrane</keyword>
<reference evidence="4" key="1">
    <citation type="journal article" date="2016" name="Nat. Commun.">
        <title>The Gonium pectorale genome demonstrates co-option of cell cycle regulation during the evolution of multicellularity.</title>
        <authorList>
            <person name="Hanschen E.R."/>
            <person name="Marriage T.N."/>
            <person name="Ferris P.J."/>
            <person name="Hamaji T."/>
            <person name="Toyoda A."/>
            <person name="Fujiyama A."/>
            <person name="Neme R."/>
            <person name="Noguchi H."/>
            <person name="Minakuchi Y."/>
            <person name="Suzuki M."/>
            <person name="Kawai-Toyooka H."/>
            <person name="Smith D.R."/>
            <person name="Sparks H."/>
            <person name="Anderson J."/>
            <person name="Bakaric R."/>
            <person name="Luria V."/>
            <person name="Karger A."/>
            <person name="Kirschner M.W."/>
            <person name="Durand P.M."/>
            <person name="Michod R.E."/>
            <person name="Nozaki H."/>
            <person name="Olson B.J."/>
        </authorList>
    </citation>
    <scope>NUCLEOTIDE SEQUENCE [LARGE SCALE GENOMIC DNA]</scope>
    <source>
        <strain evidence="4">NIES-2863</strain>
    </source>
</reference>
<dbReference type="Proteomes" id="UP000075714">
    <property type="component" value="Unassembled WGS sequence"/>
</dbReference>
<evidence type="ECO:0000256" key="2">
    <source>
        <dbReference type="SAM" id="Phobius"/>
    </source>
</evidence>
<organism evidence="3 4">
    <name type="scientific">Gonium pectorale</name>
    <name type="common">Green alga</name>
    <dbReference type="NCBI Taxonomy" id="33097"/>
    <lineage>
        <taxon>Eukaryota</taxon>
        <taxon>Viridiplantae</taxon>
        <taxon>Chlorophyta</taxon>
        <taxon>core chlorophytes</taxon>
        <taxon>Chlorophyceae</taxon>
        <taxon>CS clade</taxon>
        <taxon>Chlamydomonadales</taxon>
        <taxon>Volvocaceae</taxon>
        <taxon>Gonium</taxon>
    </lineage>
</organism>
<keyword evidence="2" id="KW-0812">Transmembrane</keyword>
<evidence type="ECO:0000256" key="1">
    <source>
        <dbReference type="SAM" id="MobiDB-lite"/>
    </source>
</evidence>
<comment type="caution">
    <text evidence="3">The sequence shown here is derived from an EMBL/GenBank/DDBJ whole genome shotgun (WGS) entry which is preliminary data.</text>
</comment>
<feature type="region of interest" description="Disordered" evidence="1">
    <location>
        <begin position="59"/>
        <end position="117"/>
    </location>
</feature>
<gene>
    <name evidence="3" type="ORF">GPECTOR_252g632</name>
</gene>
<name>A0A150FXG3_GONPE</name>
<feature type="transmembrane region" description="Helical" evidence="2">
    <location>
        <begin position="25"/>
        <end position="46"/>
    </location>
</feature>
<proteinExistence type="predicted"/>
<keyword evidence="4" id="KW-1185">Reference proteome</keyword>
<accession>A0A150FXG3</accession>
<keyword evidence="2" id="KW-1133">Transmembrane helix</keyword>
<evidence type="ECO:0000313" key="3">
    <source>
        <dbReference type="EMBL" id="KXZ41885.1"/>
    </source>
</evidence>
<evidence type="ECO:0000313" key="4">
    <source>
        <dbReference type="Proteomes" id="UP000075714"/>
    </source>
</evidence>
<sequence length="117" mass="12445">MPKHVILGRTEHEHPPKDAWHQFEGLVVVLVAIHALAFLFWAWLLYKTRRAGGNTVKAVAGAGAGAGSGARSGKWSKSSGGSGPPAATSPRRTAPAFEWRTPREILAQQRAKAGGKV</sequence>
<protein>
    <submittedName>
        <fullName evidence="3">Uncharacterized protein</fullName>
    </submittedName>
</protein>